<keyword evidence="2" id="KW-0472">Membrane</keyword>
<gene>
    <name evidence="3" type="ORF">TrCOL_g3682</name>
</gene>
<keyword evidence="2" id="KW-1133">Transmembrane helix</keyword>
<accession>A0A9W7GB21</accession>
<comment type="caution">
    <text evidence="3">The sequence shown here is derived from an EMBL/GenBank/DDBJ whole genome shotgun (WGS) entry which is preliminary data.</text>
</comment>
<feature type="region of interest" description="Disordered" evidence="1">
    <location>
        <begin position="1"/>
        <end position="26"/>
    </location>
</feature>
<dbReference type="EMBL" id="BRYA01001158">
    <property type="protein sequence ID" value="GMI39772.1"/>
    <property type="molecule type" value="Genomic_DNA"/>
</dbReference>
<feature type="transmembrane region" description="Helical" evidence="2">
    <location>
        <begin position="131"/>
        <end position="153"/>
    </location>
</feature>
<dbReference type="AlphaFoldDB" id="A0A9W7GB21"/>
<dbReference type="Proteomes" id="UP001165065">
    <property type="component" value="Unassembled WGS sequence"/>
</dbReference>
<feature type="transmembrane region" description="Helical" evidence="2">
    <location>
        <begin position="61"/>
        <end position="81"/>
    </location>
</feature>
<keyword evidence="2" id="KW-0812">Transmembrane</keyword>
<dbReference type="OrthoDB" id="10329390at2759"/>
<evidence type="ECO:0000256" key="1">
    <source>
        <dbReference type="SAM" id="MobiDB-lite"/>
    </source>
</evidence>
<feature type="transmembrane region" description="Helical" evidence="2">
    <location>
        <begin position="173"/>
        <end position="194"/>
    </location>
</feature>
<organism evidence="3 4">
    <name type="scientific">Triparma columacea</name>
    <dbReference type="NCBI Taxonomy" id="722753"/>
    <lineage>
        <taxon>Eukaryota</taxon>
        <taxon>Sar</taxon>
        <taxon>Stramenopiles</taxon>
        <taxon>Ochrophyta</taxon>
        <taxon>Bolidophyceae</taxon>
        <taxon>Parmales</taxon>
        <taxon>Triparmaceae</taxon>
        <taxon>Triparma</taxon>
    </lineage>
</organism>
<evidence type="ECO:0000313" key="3">
    <source>
        <dbReference type="EMBL" id="GMI39772.1"/>
    </source>
</evidence>
<evidence type="ECO:0000313" key="4">
    <source>
        <dbReference type="Proteomes" id="UP001165065"/>
    </source>
</evidence>
<feature type="transmembrane region" description="Helical" evidence="2">
    <location>
        <begin position="93"/>
        <end position="119"/>
    </location>
</feature>
<proteinExistence type="predicted"/>
<evidence type="ECO:0000256" key="2">
    <source>
        <dbReference type="SAM" id="Phobius"/>
    </source>
</evidence>
<protein>
    <submittedName>
        <fullName evidence="3">Uncharacterized protein</fullName>
    </submittedName>
</protein>
<feature type="compositionally biased region" description="Low complexity" evidence="1">
    <location>
        <begin position="1"/>
        <end position="24"/>
    </location>
</feature>
<reference evidence="4" key="1">
    <citation type="journal article" date="2023" name="Commun. Biol.">
        <title>Genome analysis of Parmales, the sister group of diatoms, reveals the evolutionary specialization of diatoms from phago-mixotrophs to photoautotrophs.</title>
        <authorList>
            <person name="Ban H."/>
            <person name="Sato S."/>
            <person name="Yoshikawa S."/>
            <person name="Yamada K."/>
            <person name="Nakamura Y."/>
            <person name="Ichinomiya M."/>
            <person name="Sato N."/>
            <person name="Blanc-Mathieu R."/>
            <person name="Endo H."/>
            <person name="Kuwata A."/>
            <person name="Ogata H."/>
        </authorList>
    </citation>
    <scope>NUCLEOTIDE SEQUENCE [LARGE SCALE GENOMIC DNA]</scope>
</reference>
<name>A0A9W7GB21_9STRA</name>
<sequence length="242" mass="26804">MSSASSINPPSLSRRTSPSPLRSSIFTPQNLPPVSVIRPPLRSANLTIQSRRSIVEKRNTNFILSLCNGAFFFALGVVLGFTSAVYNHETTQLAWVVGTCVFVVIVASLRLPIVYHVFLPEPPTKWQEDRSWSLAAAVAIVGMAFGLCLPAEFMLIEICIIDPSEMSWDRGGWVLVLGLLLPLGIGIVVCISDIRSGREERQKWMRIRRGRKGRGGDGDDSKEDVKLLVDIDNDCIPRSTRR</sequence>
<keyword evidence="4" id="KW-1185">Reference proteome</keyword>